<evidence type="ECO:0000256" key="2">
    <source>
        <dbReference type="SAM" id="Phobius"/>
    </source>
</evidence>
<protein>
    <submittedName>
        <fullName evidence="3">Anti-sigma factor family protein</fullName>
    </submittedName>
</protein>
<gene>
    <name evidence="3" type="ORF">ACFPFU_04535</name>
</gene>
<keyword evidence="2" id="KW-0812">Transmembrane</keyword>
<reference evidence="4" key="1">
    <citation type="journal article" date="2019" name="Int. J. Syst. Evol. Microbiol.">
        <title>The Global Catalogue of Microorganisms (GCM) 10K type strain sequencing project: providing services to taxonomists for standard genome sequencing and annotation.</title>
        <authorList>
            <consortium name="The Broad Institute Genomics Platform"/>
            <consortium name="The Broad Institute Genome Sequencing Center for Infectious Disease"/>
            <person name="Wu L."/>
            <person name="Ma J."/>
        </authorList>
    </citation>
    <scope>NUCLEOTIDE SEQUENCE [LARGE SCALE GENOMIC DNA]</scope>
    <source>
        <strain evidence="4">CGMCC 4.7466</strain>
    </source>
</reference>
<accession>A0ABV9SXG4</accession>
<keyword evidence="2" id="KW-1133">Transmembrane helix</keyword>
<feature type="transmembrane region" description="Helical" evidence="2">
    <location>
        <begin position="73"/>
        <end position="94"/>
    </location>
</feature>
<organism evidence="3 4">
    <name type="scientific">Negadavirga shengliensis</name>
    <dbReference type="NCBI Taxonomy" id="1389218"/>
    <lineage>
        <taxon>Bacteria</taxon>
        <taxon>Pseudomonadati</taxon>
        <taxon>Bacteroidota</taxon>
        <taxon>Cytophagia</taxon>
        <taxon>Cytophagales</taxon>
        <taxon>Cyclobacteriaceae</taxon>
        <taxon>Negadavirga</taxon>
    </lineage>
</organism>
<feature type="coiled-coil region" evidence="1">
    <location>
        <begin position="239"/>
        <end position="266"/>
    </location>
</feature>
<dbReference type="EMBL" id="JBHSJJ010000002">
    <property type="protein sequence ID" value="MFC4870942.1"/>
    <property type="molecule type" value="Genomic_DNA"/>
</dbReference>
<dbReference type="Proteomes" id="UP001595818">
    <property type="component" value="Unassembled WGS sequence"/>
</dbReference>
<dbReference type="RefSeq" id="WP_377061954.1">
    <property type="nucleotide sequence ID" value="NZ_JBHSJJ010000002.1"/>
</dbReference>
<comment type="caution">
    <text evidence="3">The sequence shown here is derived from an EMBL/GenBank/DDBJ whole genome shotgun (WGS) entry which is preliminary data.</text>
</comment>
<keyword evidence="4" id="KW-1185">Reference proteome</keyword>
<dbReference type="Gene3D" id="1.10.10.1320">
    <property type="entry name" value="Anti-sigma factor, zinc-finger domain"/>
    <property type="match status" value="1"/>
</dbReference>
<evidence type="ECO:0000313" key="4">
    <source>
        <dbReference type="Proteomes" id="UP001595818"/>
    </source>
</evidence>
<keyword evidence="2" id="KW-0472">Membrane</keyword>
<evidence type="ECO:0000313" key="3">
    <source>
        <dbReference type="EMBL" id="MFC4870942.1"/>
    </source>
</evidence>
<evidence type="ECO:0000256" key="1">
    <source>
        <dbReference type="SAM" id="Coils"/>
    </source>
</evidence>
<proteinExistence type="predicted"/>
<name>A0ABV9SXG4_9BACT</name>
<keyword evidence="1" id="KW-0175">Coiled coil</keyword>
<dbReference type="InterPro" id="IPR041916">
    <property type="entry name" value="Anti_sigma_zinc_sf"/>
</dbReference>
<sequence>MKFKPDKSMLVSYLYGELDKKDHEKVEAYLANEPEVMKEMEEMRATKQMLAHLKDRDIGVPLVVQPNTNRQPAFWSFSKYAAAVTLLLGLLLLFGKISGARISLDNMVFSLSFSGEQPREELNPHQMTMSEEALREIIHTSMQQHEAQLQERWTSRHEEWEMTMGKKLDKYSVQDERLKDIVTKEAENRVNAYFDVLQQQNMAMMETYWQEVAMVQKEYMNAILEDFAMGLQTVREKDLVYLQSRLNGLERDRDQFQLEMEQMLSHLIINVRNMKNEQP</sequence>